<dbReference type="SUPFAM" id="SSF53448">
    <property type="entry name" value="Nucleotide-diphospho-sugar transferases"/>
    <property type="match status" value="1"/>
</dbReference>
<feature type="domain" description="Nucleotidyl transferase" evidence="1">
    <location>
        <begin position="3"/>
        <end position="281"/>
    </location>
</feature>
<dbReference type="Pfam" id="PF22640">
    <property type="entry name" value="ManC_GMP_beta-helix"/>
    <property type="match status" value="1"/>
</dbReference>
<organism evidence="3 4">
    <name type="scientific">Candidatus Woesebacteria bacterium RIFCSPHIGHO2_02_FULL_39_13</name>
    <dbReference type="NCBI Taxonomy" id="1802505"/>
    <lineage>
        <taxon>Bacteria</taxon>
        <taxon>Candidatus Woeseibacteriota</taxon>
    </lineage>
</organism>
<evidence type="ECO:0000259" key="1">
    <source>
        <dbReference type="Pfam" id="PF00483"/>
    </source>
</evidence>
<evidence type="ECO:0000313" key="4">
    <source>
        <dbReference type="Proteomes" id="UP000177169"/>
    </source>
</evidence>
<dbReference type="GO" id="GO:0009298">
    <property type="term" value="P:GDP-mannose biosynthetic process"/>
    <property type="evidence" value="ECO:0007669"/>
    <property type="project" value="TreeGrafter"/>
</dbReference>
<evidence type="ECO:0000259" key="2">
    <source>
        <dbReference type="Pfam" id="PF22640"/>
    </source>
</evidence>
<dbReference type="Gene3D" id="3.90.550.10">
    <property type="entry name" value="Spore Coat Polysaccharide Biosynthesis Protein SpsA, Chain A"/>
    <property type="match status" value="1"/>
</dbReference>
<dbReference type="InterPro" id="IPR029044">
    <property type="entry name" value="Nucleotide-diphossugar_trans"/>
</dbReference>
<protein>
    <submittedName>
        <fullName evidence="3">Uncharacterized protein</fullName>
    </submittedName>
</protein>
<dbReference type="SUPFAM" id="SSF159283">
    <property type="entry name" value="Guanosine diphospho-D-mannose pyrophosphorylase/mannose-6-phosphate isomerase linker domain"/>
    <property type="match status" value="1"/>
</dbReference>
<accession>A0A1F7Z101</accession>
<dbReference type="EMBL" id="MGGR01000029">
    <property type="protein sequence ID" value="OGM32638.1"/>
    <property type="molecule type" value="Genomic_DNA"/>
</dbReference>
<dbReference type="InterPro" id="IPR054566">
    <property type="entry name" value="ManC/GMP-like_b-helix"/>
</dbReference>
<reference evidence="3 4" key="1">
    <citation type="journal article" date="2016" name="Nat. Commun.">
        <title>Thousands of microbial genomes shed light on interconnected biogeochemical processes in an aquifer system.</title>
        <authorList>
            <person name="Anantharaman K."/>
            <person name="Brown C.T."/>
            <person name="Hug L.A."/>
            <person name="Sharon I."/>
            <person name="Castelle C.J."/>
            <person name="Probst A.J."/>
            <person name="Thomas B.C."/>
            <person name="Singh A."/>
            <person name="Wilkins M.J."/>
            <person name="Karaoz U."/>
            <person name="Brodie E.L."/>
            <person name="Williams K.H."/>
            <person name="Hubbard S.S."/>
            <person name="Banfield J.F."/>
        </authorList>
    </citation>
    <scope>NUCLEOTIDE SEQUENCE [LARGE SCALE GENOMIC DNA]</scope>
</reference>
<dbReference type="Pfam" id="PF00483">
    <property type="entry name" value="NTP_transferase"/>
    <property type="match status" value="1"/>
</dbReference>
<dbReference type="Proteomes" id="UP000177169">
    <property type="component" value="Unassembled WGS sequence"/>
</dbReference>
<proteinExistence type="predicted"/>
<dbReference type="STRING" id="1802505.A3D01_05290"/>
<dbReference type="InterPro" id="IPR005835">
    <property type="entry name" value="NTP_transferase_dom"/>
</dbReference>
<comment type="caution">
    <text evidence="3">The sequence shown here is derived from an EMBL/GenBank/DDBJ whole genome shotgun (WGS) entry which is preliminary data.</text>
</comment>
<gene>
    <name evidence="3" type="ORF">A3D01_05290</name>
</gene>
<dbReference type="AlphaFoldDB" id="A0A1F7Z101"/>
<evidence type="ECO:0000313" key="3">
    <source>
        <dbReference type="EMBL" id="OGM32638.1"/>
    </source>
</evidence>
<dbReference type="InterPro" id="IPR051161">
    <property type="entry name" value="Mannose-6P_isomerase_type2"/>
</dbReference>
<dbReference type="PANTHER" id="PTHR46390">
    <property type="entry name" value="MANNOSE-1-PHOSPHATE GUANYLYLTRANSFERASE"/>
    <property type="match status" value="1"/>
</dbReference>
<dbReference type="PANTHER" id="PTHR46390:SF1">
    <property type="entry name" value="MANNOSE-1-PHOSPHATE GUANYLYLTRANSFERASE"/>
    <property type="match status" value="1"/>
</dbReference>
<feature type="domain" description="MannoseP isomerase/GMP-like beta-helix" evidence="2">
    <location>
        <begin position="303"/>
        <end position="353"/>
    </location>
</feature>
<dbReference type="GO" id="GO:0004475">
    <property type="term" value="F:mannose-1-phosphate guanylyltransferase (GTP) activity"/>
    <property type="evidence" value="ECO:0007669"/>
    <property type="project" value="TreeGrafter"/>
</dbReference>
<sequence>MKIVIFVGGHGTRLWPISRKSFPKPFVPLVKGKSFFQMTYARYRKEYSPEDIFISTEDIYVHYVRRQVPEVPRNNIIAEPERKDILAACGLATAIVNKYYPGETVLISWAKHLIARESVFLNAVIAAGEFAEKSGLIVSVDSKPEFPSVHNGWVKLGKTLDEINGFKIVEIEKHIEKPKLPLAQKLFKEGGYLINTGYRVWKTDLMLGYYKQFQPAMYEGLMKIVDSWGTSKQESVLIKEYHNFKKDSIEYGIFEKLPSKVRATIAADMGWEDIGISWETFYRSLITPKQKTIIEGGVDTQFIDSENNLIIGPKGKMVGVIGLSNIAVVDTTDGLLVCRLDQTQQVKDLYEKLEHYFKEYTE</sequence>
<name>A0A1F7Z101_9BACT</name>